<evidence type="ECO:0000313" key="2">
    <source>
        <dbReference type="EMBL" id="RSU01982.1"/>
    </source>
</evidence>
<organism evidence="2 3">
    <name type="scientific">Vagococcus fessus</name>
    <dbReference type="NCBI Taxonomy" id="120370"/>
    <lineage>
        <taxon>Bacteria</taxon>
        <taxon>Bacillati</taxon>
        <taxon>Bacillota</taxon>
        <taxon>Bacilli</taxon>
        <taxon>Lactobacillales</taxon>
        <taxon>Enterococcaceae</taxon>
        <taxon>Vagococcus</taxon>
    </lineage>
</organism>
<proteinExistence type="predicted"/>
<reference evidence="2 3" key="1">
    <citation type="submission" date="2017-05" db="EMBL/GenBank/DDBJ databases">
        <title>Vagococcus spp. assemblies.</title>
        <authorList>
            <person name="Gulvik C.A."/>
        </authorList>
    </citation>
    <scope>NUCLEOTIDE SEQUENCE [LARGE SCALE GENOMIC DNA]</scope>
    <source>
        <strain evidence="2 3">CCUG 41755</strain>
    </source>
</reference>
<accession>A0A430A5A5</accession>
<dbReference type="Gene3D" id="3.30.420.40">
    <property type="match status" value="2"/>
</dbReference>
<evidence type="ECO:0000313" key="3">
    <source>
        <dbReference type="Proteomes" id="UP000287101"/>
    </source>
</evidence>
<dbReference type="InterPro" id="IPR002731">
    <property type="entry name" value="ATPase_BadF"/>
</dbReference>
<dbReference type="InterPro" id="IPR052519">
    <property type="entry name" value="Euk-type_GlcNAc_Kinase"/>
</dbReference>
<dbReference type="EMBL" id="NGJY01000004">
    <property type="protein sequence ID" value="RSU01982.1"/>
    <property type="molecule type" value="Genomic_DNA"/>
</dbReference>
<dbReference type="OrthoDB" id="9772633at2"/>
<evidence type="ECO:0000259" key="1">
    <source>
        <dbReference type="Pfam" id="PF01869"/>
    </source>
</evidence>
<sequence length="301" mass="33188">MTLIFGGIHLEFLIGIDCGGTSTKGTAYDLDGNKLMEVQRGQGNVLVNFEEAVANIQSIITKFLTEIRGKCQHILCGIAGIDGEGMKEKLAELLVVRESELTLMNDGQLGYLKHIGKEDGVFLIAGTGSLVVIRCNGEFRRVGGWGHLLGDEGGGYWLGKKVVKNYLNEEDQGVPNSLLSYKIKKALKVNTPREAVQKFMSLTKKEVASLAMVVSESEKEGDMTATKILEEAVNQLLEQLTNALHYFDDKQKINLAVAGSVVEKNDYVRQSLIENISPCYKFLTPNNQYDNTAAVLNYYKN</sequence>
<dbReference type="PANTHER" id="PTHR43190:SF3">
    <property type="entry name" value="N-ACETYL-D-GLUCOSAMINE KINASE"/>
    <property type="match status" value="1"/>
</dbReference>
<dbReference type="CDD" id="cd24007">
    <property type="entry name" value="ASKHA_NBD_eukNAGK-like"/>
    <property type="match status" value="1"/>
</dbReference>
<dbReference type="PANTHER" id="PTHR43190">
    <property type="entry name" value="N-ACETYL-D-GLUCOSAMINE KINASE"/>
    <property type="match status" value="1"/>
</dbReference>
<keyword evidence="3" id="KW-1185">Reference proteome</keyword>
<protein>
    <recommendedName>
        <fullName evidence="1">ATPase BadF/BadG/BcrA/BcrD type domain-containing protein</fullName>
    </recommendedName>
</protein>
<dbReference type="InterPro" id="IPR043129">
    <property type="entry name" value="ATPase_NBD"/>
</dbReference>
<dbReference type="SUPFAM" id="SSF53067">
    <property type="entry name" value="Actin-like ATPase domain"/>
    <property type="match status" value="2"/>
</dbReference>
<feature type="domain" description="ATPase BadF/BadG/BcrA/BcrD type" evidence="1">
    <location>
        <begin position="14"/>
        <end position="270"/>
    </location>
</feature>
<dbReference type="AlphaFoldDB" id="A0A430A5A5"/>
<gene>
    <name evidence="2" type="ORF">CBF31_09470</name>
</gene>
<comment type="caution">
    <text evidence="2">The sequence shown here is derived from an EMBL/GenBank/DDBJ whole genome shotgun (WGS) entry which is preliminary data.</text>
</comment>
<dbReference type="Pfam" id="PF01869">
    <property type="entry name" value="BcrAD_BadFG"/>
    <property type="match status" value="1"/>
</dbReference>
<name>A0A430A5A5_9ENTE</name>
<dbReference type="Proteomes" id="UP000287101">
    <property type="component" value="Unassembled WGS sequence"/>
</dbReference>